<keyword evidence="5 6" id="KW-0472">Membrane</keyword>
<dbReference type="STRING" id="439228.SAMN06295920_1214"/>
<dbReference type="RefSeq" id="WP_079650985.1">
    <property type="nucleotide sequence ID" value="NZ_FUYM01000021.1"/>
</dbReference>
<gene>
    <name evidence="8" type="ORF">SAMN06295920_1214</name>
</gene>
<reference evidence="9" key="1">
    <citation type="submission" date="2017-02" db="EMBL/GenBank/DDBJ databases">
        <authorList>
            <person name="Varghese N."/>
            <person name="Submissions S."/>
        </authorList>
    </citation>
    <scope>NUCLEOTIDE SEQUENCE [LARGE SCALE GENOMIC DNA]</scope>
    <source>
        <strain evidence="9">UM2</strain>
    </source>
</reference>
<feature type="transmembrane region" description="Helical" evidence="6">
    <location>
        <begin position="28"/>
        <end position="45"/>
    </location>
</feature>
<dbReference type="InterPro" id="IPR020846">
    <property type="entry name" value="MFS_dom"/>
</dbReference>
<evidence type="ECO:0000256" key="2">
    <source>
        <dbReference type="ARBA" id="ARBA00022448"/>
    </source>
</evidence>
<dbReference type="Gene3D" id="1.20.1250.20">
    <property type="entry name" value="MFS general substrate transporter like domains"/>
    <property type="match status" value="2"/>
</dbReference>
<dbReference type="GO" id="GO:0016020">
    <property type="term" value="C:membrane"/>
    <property type="evidence" value="ECO:0007669"/>
    <property type="project" value="UniProtKB-SubCell"/>
</dbReference>
<evidence type="ECO:0000256" key="5">
    <source>
        <dbReference type="ARBA" id="ARBA00023136"/>
    </source>
</evidence>
<feature type="transmembrane region" description="Helical" evidence="6">
    <location>
        <begin position="285"/>
        <end position="307"/>
    </location>
</feature>
<evidence type="ECO:0000256" key="1">
    <source>
        <dbReference type="ARBA" id="ARBA00004141"/>
    </source>
</evidence>
<accession>A0A1T5GVP2</accession>
<dbReference type="OrthoDB" id="7400989at2"/>
<feature type="transmembrane region" description="Helical" evidence="6">
    <location>
        <begin position="319"/>
        <end position="340"/>
    </location>
</feature>
<evidence type="ECO:0000256" key="6">
    <source>
        <dbReference type="SAM" id="Phobius"/>
    </source>
</evidence>
<dbReference type="EMBL" id="FUYM01000021">
    <property type="protein sequence ID" value="SKC12449.1"/>
    <property type="molecule type" value="Genomic_DNA"/>
</dbReference>
<feature type="transmembrane region" description="Helical" evidence="6">
    <location>
        <begin position="156"/>
        <end position="179"/>
    </location>
</feature>
<evidence type="ECO:0000313" key="9">
    <source>
        <dbReference type="Proteomes" id="UP000189818"/>
    </source>
</evidence>
<feature type="transmembrane region" description="Helical" evidence="6">
    <location>
        <begin position="99"/>
        <end position="117"/>
    </location>
</feature>
<feature type="transmembrane region" description="Helical" evidence="6">
    <location>
        <begin position="382"/>
        <end position="403"/>
    </location>
</feature>
<dbReference type="AlphaFoldDB" id="A0A1T5GVP2"/>
<organism evidence="8 9">
    <name type="scientific">Rhizorhabdus histidinilytica</name>
    <dbReference type="NCBI Taxonomy" id="439228"/>
    <lineage>
        <taxon>Bacteria</taxon>
        <taxon>Pseudomonadati</taxon>
        <taxon>Pseudomonadota</taxon>
        <taxon>Alphaproteobacteria</taxon>
        <taxon>Sphingomonadales</taxon>
        <taxon>Sphingomonadaceae</taxon>
        <taxon>Rhizorhabdus</taxon>
    </lineage>
</organism>
<dbReference type="PANTHER" id="PTHR23505:SF79">
    <property type="entry name" value="PROTEIN SPINSTER"/>
    <property type="match status" value="1"/>
</dbReference>
<dbReference type="Pfam" id="PF07690">
    <property type="entry name" value="MFS_1"/>
    <property type="match status" value="1"/>
</dbReference>
<dbReference type="InterPro" id="IPR044770">
    <property type="entry name" value="MFS_spinster-like"/>
</dbReference>
<feature type="domain" description="Major facilitator superfamily (MFS) profile" evidence="7">
    <location>
        <begin position="32"/>
        <end position="446"/>
    </location>
</feature>
<evidence type="ECO:0000259" key="7">
    <source>
        <dbReference type="PROSITE" id="PS50850"/>
    </source>
</evidence>
<feature type="transmembrane region" description="Helical" evidence="6">
    <location>
        <begin position="248"/>
        <end position="273"/>
    </location>
</feature>
<feature type="transmembrane region" description="Helical" evidence="6">
    <location>
        <begin position="66"/>
        <end position="87"/>
    </location>
</feature>
<dbReference type="PROSITE" id="PS50850">
    <property type="entry name" value="MFS"/>
    <property type="match status" value="1"/>
</dbReference>
<dbReference type="GO" id="GO:0022857">
    <property type="term" value="F:transmembrane transporter activity"/>
    <property type="evidence" value="ECO:0007669"/>
    <property type="project" value="InterPro"/>
</dbReference>
<evidence type="ECO:0000313" key="8">
    <source>
        <dbReference type="EMBL" id="SKC12449.1"/>
    </source>
</evidence>
<evidence type="ECO:0000256" key="4">
    <source>
        <dbReference type="ARBA" id="ARBA00022989"/>
    </source>
</evidence>
<proteinExistence type="predicted"/>
<feature type="transmembrane region" description="Helical" evidence="6">
    <location>
        <begin position="346"/>
        <end position="370"/>
    </location>
</feature>
<dbReference type="InterPro" id="IPR036259">
    <property type="entry name" value="MFS_trans_sf"/>
</dbReference>
<sequence length="454" mass="48340">MDRRAELPAMAMALPARPGPLPANTGRYGWYVVGVLVLAYIAAFLDRQILSLLVGPIKRDIGISDVQIGLLQGLAFAIFYSTCILPAGWLVDRFNRRNILAMALAIWCLMTIACGLSRSFPELFMARMGVGIGEAVLGPAAFSLISNYFAKDRLPLAISVYSIGGSLGAGLAYIFGAFAEQMAAPATAALPFLQGFAPWQAAFFIVAAPGFAISLLILTIREPVRLRAAGAHGGPALRAFLSPRRRFLAHYCLGIGLLTSVSYANMAWIPAMFERSYGWATADTARWLGLMMLVFGTAGILAGGMGAIRLSRHHADATLRLAAIIALILAPICLVAAIAGNPYLSLALYVPFTFLSTSFVSLGPTAIQLITPDALRGRVNGLALMLVNIIGISVGPLVVALLTDHLFGREAMLRWGLGIGSGLLSLTAGLCLLTGLSAYRRVLRDAPDTEEAYR</sequence>
<protein>
    <submittedName>
        <fullName evidence="8">Sugar phosphate permease</fullName>
    </submittedName>
</protein>
<keyword evidence="2" id="KW-0813">Transport</keyword>
<evidence type="ECO:0000256" key="3">
    <source>
        <dbReference type="ARBA" id="ARBA00022692"/>
    </source>
</evidence>
<keyword evidence="4 6" id="KW-1133">Transmembrane helix</keyword>
<feature type="transmembrane region" description="Helical" evidence="6">
    <location>
        <begin position="415"/>
        <end position="436"/>
    </location>
</feature>
<name>A0A1T5GVP2_9SPHN</name>
<keyword evidence="9" id="KW-1185">Reference proteome</keyword>
<dbReference type="SUPFAM" id="SSF103473">
    <property type="entry name" value="MFS general substrate transporter"/>
    <property type="match status" value="1"/>
</dbReference>
<keyword evidence="3 6" id="KW-0812">Transmembrane</keyword>
<dbReference type="Proteomes" id="UP000189818">
    <property type="component" value="Unassembled WGS sequence"/>
</dbReference>
<comment type="subcellular location">
    <subcellularLocation>
        <location evidence="1">Membrane</location>
        <topology evidence="1">Multi-pass membrane protein</topology>
    </subcellularLocation>
</comment>
<dbReference type="PANTHER" id="PTHR23505">
    <property type="entry name" value="SPINSTER"/>
    <property type="match status" value="1"/>
</dbReference>
<feature type="transmembrane region" description="Helical" evidence="6">
    <location>
        <begin position="199"/>
        <end position="218"/>
    </location>
</feature>
<dbReference type="InterPro" id="IPR011701">
    <property type="entry name" value="MFS"/>
</dbReference>